<dbReference type="PATRIC" id="fig|1158607.3.peg.3015"/>
<dbReference type="PROSITE" id="PS51372">
    <property type="entry name" value="PRD_2"/>
    <property type="match status" value="2"/>
</dbReference>
<sequence length="279" mass="32219">MIKSLNNNLVLAVDEHQEEFVLFGKGIGFRMKKGDIVDQSLVIKTFQAKDREQDFSTFFDAISPEVLTACEKIIEQGEAALNKKLNASIIVSLADHLQSAVDRFQENQVIPENALQWEIPFLYYKEYQLGKMALEIVEQVVGVQLPKLEASFIALHFVNAQDGLESMDETLLITEITKSIVKIIQSLYDVSLNKESINYSRFVTHIRYFMNRQLHNKVLKPHSDNKLFEIIQAQYPMSYACGLMVREMLKKDYQMQISNDEMVYLIIHIERVVSEMKTE</sequence>
<dbReference type="InterPro" id="IPR036634">
    <property type="entry name" value="PRD_sf"/>
</dbReference>
<keyword evidence="1" id="KW-0677">Repeat</keyword>
<dbReference type="AlphaFoldDB" id="R2SUF8"/>
<dbReference type="eggNOG" id="COG3711">
    <property type="taxonomic scope" value="Bacteria"/>
</dbReference>
<dbReference type="GO" id="GO:0003723">
    <property type="term" value="F:RNA binding"/>
    <property type="evidence" value="ECO:0007669"/>
    <property type="project" value="InterPro"/>
</dbReference>
<name>R2SUF8_9ENTE</name>
<feature type="domain" description="PRD" evidence="2">
    <location>
        <begin position="61"/>
        <end position="167"/>
    </location>
</feature>
<dbReference type="RefSeq" id="WP_010758013.1">
    <property type="nucleotide sequence ID" value="NZ_ASWD01000001.1"/>
</dbReference>
<dbReference type="InterPro" id="IPR011608">
    <property type="entry name" value="PRD"/>
</dbReference>
<dbReference type="InterPro" id="IPR036650">
    <property type="entry name" value="CAT_RNA-bd_dom_sf"/>
</dbReference>
<dbReference type="GO" id="GO:0006355">
    <property type="term" value="P:regulation of DNA-templated transcription"/>
    <property type="evidence" value="ECO:0007669"/>
    <property type="project" value="InterPro"/>
</dbReference>
<accession>R2SUF8</accession>
<dbReference type="PANTHER" id="PTHR30185:SF15">
    <property type="entry name" value="CRYPTIC BETA-GLUCOSIDE BGL OPERON ANTITERMINATOR"/>
    <property type="match status" value="1"/>
</dbReference>
<gene>
    <name evidence="3" type="ORF">UAU_03031</name>
</gene>
<comment type="caution">
    <text evidence="3">The sequence shown here is derived from an EMBL/GenBank/DDBJ whole genome shotgun (WGS) entry which is preliminary data.</text>
</comment>
<dbReference type="Pfam" id="PF00874">
    <property type="entry name" value="PRD"/>
    <property type="match status" value="2"/>
</dbReference>
<evidence type="ECO:0000313" key="3">
    <source>
        <dbReference type="EMBL" id="EOH91729.1"/>
    </source>
</evidence>
<feature type="domain" description="PRD" evidence="2">
    <location>
        <begin position="168"/>
        <end position="279"/>
    </location>
</feature>
<dbReference type="SUPFAM" id="SSF50151">
    <property type="entry name" value="SacY-like RNA-binding domain"/>
    <property type="match status" value="1"/>
</dbReference>
<dbReference type="HOGENOM" id="CLU_078802_0_0_9"/>
<dbReference type="InterPro" id="IPR050661">
    <property type="entry name" value="BglG_antiterminators"/>
</dbReference>
<dbReference type="STRING" id="160454.RV10_GL001438"/>
<dbReference type="PANTHER" id="PTHR30185">
    <property type="entry name" value="CRYPTIC BETA-GLUCOSIDE BGL OPERON ANTITERMINATOR"/>
    <property type="match status" value="1"/>
</dbReference>
<dbReference type="SUPFAM" id="SSF63520">
    <property type="entry name" value="PTS-regulatory domain, PRD"/>
    <property type="match status" value="2"/>
</dbReference>
<protein>
    <recommendedName>
        <fullName evidence="2">PRD domain-containing protein</fullName>
    </recommendedName>
</protein>
<keyword evidence="4" id="KW-1185">Reference proteome</keyword>
<dbReference type="SMART" id="SM01061">
    <property type="entry name" value="CAT_RBD"/>
    <property type="match status" value="1"/>
</dbReference>
<dbReference type="EMBL" id="AJAQ01000033">
    <property type="protein sequence ID" value="EOH91729.1"/>
    <property type="molecule type" value="Genomic_DNA"/>
</dbReference>
<reference evidence="3 4" key="1">
    <citation type="submission" date="2013-02" db="EMBL/GenBank/DDBJ databases">
        <title>The Genome Sequence of Enterococcus pallens BAA-351.</title>
        <authorList>
            <consortium name="The Broad Institute Genome Sequencing Platform"/>
            <consortium name="The Broad Institute Genome Sequencing Center for Infectious Disease"/>
            <person name="Earl A.M."/>
            <person name="Gilmore M.S."/>
            <person name="Lebreton F."/>
            <person name="Walker B."/>
            <person name="Young S.K."/>
            <person name="Zeng Q."/>
            <person name="Gargeya S."/>
            <person name="Fitzgerald M."/>
            <person name="Haas B."/>
            <person name="Abouelleil A."/>
            <person name="Alvarado L."/>
            <person name="Arachchi H.M."/>
            <person name="Berlin A.M."/>
            <person name="Chapman S.B."/>
            <person name="Dewar J."/>
            <person name="Goldberg J."/>
            <person name="Griggs A."/>
            <person name="Gujja S."/>
            <person name="Hansen M."/>
            <person name="Howarth C."/>
            <person name="Imamovic A."/>
            <person name="Larimer J."/>
            <person name="McCowan C."/>
            <person name="Murphy C."/>
            <person name="Neiman D."/>
            <person name="Pearson M."/>
            <person name="Priest M."/>
            <person name="Roberts A."/>
            <person name="Saif S."/>
            <person name="Shea T."/>
            <person name="Sisk P."/>
            <person name="Sykes S."/>
            <person name="Wortman J."/>
            <person name="Nusbaum C."/>
            <person name="Birren B."/>
        </authorList>
    </citation>
    <scope>NUCLEOTIDE SEQUENCE [LARGE SCALE GENOMIC DNA]</scope>
    <source>
        <strain evidence="3 4">ATCC BAA-351</strain>
    </source>
</reference>
<evidence type="ECO:0000259" key="2">
    <source>
        <dbReference type="PROSITE" id="PS51372"/>
    </source>
</evidence>
<evidence type="ECO:0000313" key="4">
    <source>
        <dbReference type="Proteomes" id="UP000013782"/>
    </source>
</evidence>
<proteinExistence type="predicted"/>
<evidence type="ECO:0000256" key="1">
    <source>
        <dbReference type="ARBA" id="ARBA00022737"/>
    </source>
</evidence>
<dbReference type="InterPro" id="IPR004341">
    <property type="entry name" value="CAT_RNA-bd_dom"/>
</dbReference>
<dbReference type="Gene3D" id="1.10.1790.10">
    <property type="entry name" value="PRD domain"/>
    <property type="match status" value="2"/>
</dbReference>
<dbReference type="Proteomes" id="UP000013782">
    <property type="component" value="Unassembled WGS sequence"/>
</dbReference>
<organism evidence="3 4">
    <name type="scientific">Enterococcus pallens ATCC BAA-351</name>
    <dbReference type="NCBI Taxonomy" id="1158607"/>
    <lineage>
        <taxon>Bacteria</taxon>
        <taxon>Bacillati</taxon>
        <taxon>Bacillota</taxon>
        <taxon>Bacilli</taxon>
        <taxon>Lactobacillales</taxon>
        <taxon>Enterococcaceae</taxon>
        <taxon>Enterococcus</taxon>
    </lineage>
</organism>
<dbReference type="Gene3D" id="2.30.24.10">
    <property type="entry name" value="CAT RNA-binding domain"/>
    <property type="match status" value="1"/>
</dbReference>
<dbReference type="Pfam" id="PF03123">
    <property type="entry name" value="CAT_RBD"/>
    <property type="match status" value="1"/>
</dbReference>